<sequence length="133" mass="14573">MKIAIMLCLLLYISGCGNIGPEQANSARGSLLPTALSHAPRSVGYEPNDTLSMDHLLAGRIKGKIKQALPNEQVKVLVDGNRIIISSPNRENEEVVKQIRHSVGDLSNGRSVIVVSEDVYTLYDKGNKNRYTQ</sequence>
<feature type="chain" id="PRO_5046384980" description="Sporulation protein" evidence="1">
    <location>
        <begin position="20"/>
        <end position="133"/>
    </location>
</feature>
<evidence type="ECO:0000256" key="1">
    <source>
        <dbReference type="SAM" id="SignalP"/>
    </source>
</evidence>
<dbReference type="EMBL" id="JAFELM010000028">
    <property type="protein sequence ID" value="MBM6618030.1"/>
    <property type="molecule type" value="Genomic_DNA"/>
</dbReference>
<evidence type="ECO:0000313" key="2">
    <source>
        <dbReference type="EMBL" id="MBM6618030.1"/>
    </source>
</evidence>
<protein>
    <recommendedName>
        <fullName evidence="4">Sporulation protein</fullName>
    </recommendedName>
</protein>
<keyword evidence="3" id="KW-1185">Reference proteome</keyword>
<gene>
    <name evidence="2" type="ORF">JR050_10150</name>
</gene>
<dbReference type="RefSeq" id="WP_204203375.1">
    <property type="nucleotide sequence ID" value="NZ_JAFELM010000028.1"/>
</dbReference>
<name>A0ABS2DJ50_9BACI</name>
<evidence type="ECO:0000313" key="3">
    <source>
        <dbReference type="Proteomes" id="UP001518925"/>
    </source>
</evidence>
<comment type="caution">
    <text evidence="2">The sequence shown here is derived from an EMBL/GenBank/DDBJ whole genome shotgun (WGS) entry which is preliminary data.</text>
</comment>
<organism evidence="2 3">
    <name type="scientific">Bacillus suaedaesalsae</name>
    <dbReference type="NCBI Taxonomy" id="2810349"/>
    <lineage>
        <taxon>Bacteria</taxon>
        <taxon>Bacillati</taxon>
        <taxon>Bacillota</taxon>
        <taxon>Bacilli</taxon>
        <taxon>Bacillales</taxon>
        <taxon>Bacillaceae</taxon>
        <taxon>Bacillus</taxon>
    </lineage>
</organism>
<feature type="signal peptide" evidence="1">
    <location>
        <begin position="1"/>
        <end position="19"/>
    </location>
</feature>
<evidence type="ECO:0008006" key="4">
    <source>
        <dbReference type="Google" id="ProtNLM"/>
    </source>
</evidence>
<dbReference type="Proteomes" id="UP001518925">
    <property type="component" value="Unassembled WGS sequence"/>
</dbReference>
<proteinExistence type="predicted"/>
<keyword evidence="1" id="KW-0732">Signal</keyword>
<reference evidence="2 3" key="1">
    <citation type="submission" date="2021-02" db="EMBL/GenBank/DDBJ databases">
        <title>Bacillus sp. RD4P76, an endophyte from a halophyte.</title>
        <authorList>
            <person name="Sun J.-Q."/>
        </authorList>
    </citation>
    <scope>NUCLEOTIDE SEQUENCE [LARGE SCALE GENOMIC DNA]</scope>
    <source>
        <strain evidence="2 3">RD4P76</strain>
    </source>
</reference>
<accession>A0ABS2DJ50</accession>